<evidence type="ECO:0000313" key="2">
    <source>
        <dbReference type="EMBL" id="KAK5609914.1"/>
    </source>
</evidence>
<comment type="caution">
    <text evidence="2">The sequence shown here is derived from an EMBL/GenBank/DDBJ whole genome shotgun (WGS) entry which is preliminary data.</text>
</comment>
<evidence type="ECO:0000313" key="3">
    <source>
        <dbReference type="Proteomes" id="UP001311232"/>
    </source>
</evidence>
<reference evidence="2 3" key="1">
    <citation type="submission" date="2021-06" db="EMBL/GenBank/DDBJ databases">
        <authorList>
            <person name="Palmer J.M."/>
        </authorList>
    </citation>
    <scope>NUCLEOTIDE SEQUENCE [LARGE SCALE GENOMIC DNA]</scope>
    <source>
        <strain evidence="2 3">MEX-2019</strain>
        <tissue evidence="2">Muscle</tissue>
    </source>
</reference>
<name>A0AAV9RLJ2_9TELE</name>
<protein>
    <submittedName>
        <fullName evidence="2">Uncharacterized protein</fullName>
    </submittedName>
</protein>
<accession>A0AAV9RLJ2</accession>
<evidence type="ECO:0000256" key="1">
    <source>
        <dbReference type="SAM" id="MobiDB-lite"/>
    </source>
</evidence>
<proteinExistence type="predicted"/>
<dbReference type="Proteomes" id="UP001311232">
    <property type="component" value="Unassembled WGS sequence"/>
</dbReference>
<feature type="region of interest" description="Disordered" evidence="1">
    <location>
        <begin position="114"/>
        <end position="135"/>
    </location>
</feature>
<dbReference type="EMBL" id="JAHHUM010001732">
    <property type="protein sequence ID" value="KAK5609914.1"/>
    <property type="molecule type" value="Genomic_DNA"/>
</dbReference>
<dbReference type="AlphaFoldDB" id="A0AAV9RLJ2"/>
<sequence>MCGWTQAPGTSQEQRNILVPAHGAIIYSYMPTVKGSYVHLQGGWGQPLTQQPMKEGKFFQKLGNVRGPVPHHGTSHQRPPIYWFETVLVDGAHALAIMRPTSHNIRRRWSWALKGPNPQPEAPQVKVKNGPPSWERKSLLEGRRIGEREQSLCSRGNQVLAGQNTNRSLCPFWRTLRRVGKFRGRWEKHKEGSGASRVPVDCSPEDWGCPSGRTREDSGLCPWRSTPALPKYVPVLQPWKTSPKCQPPCYYFQGIDVLLALPWGPRPLCHVALPGHAPAHRGCICVHNLPPTREGTKRNPQREIQPVSPMGQGLEALRHDTKPPVSVCRQCGVQMQAI</sequence>
<organism evidence="2 3">
    <name type="scientific">Crenichthys baileyi</name>
    <name type="common">White River springfish</name>
    <dbReference type="NCBI Taxonomy" id="28760"/>
    <lineage>
        <taxon>Eukaryota</taxon>
        <taxon>Metazoa</taxon>
        <taxon>Chordata</taxon>
        <taxon>Craniata</taxon>
        <taxon>Vertebrata</taxon>
        <taxon>Euteleostomi</taxon>
        <taxon>Actinopterygii</taxon>
        <taxon>Neopterygii</taxon>
        <taxon>Teleostei</taxon>
        <taxon>Neoteleostei</taxon>
        <taxon>Acanthomorphata</taxon>
        <taxon>Ovalentaria</taxon>
        <taxon>Atherinomorphae</taxon>
        <taxon>Cyprinodontiformes</taxon>
        <taxon>Goodeidae</taxon>
        <taxon>Crenichthys</taxon>
    </lineage>
</organism>
<gene>
    <name evidence="2" type="ORF">CRENBAI_013559</name>
</gene>
<keyword evidence="3" id="KW-1185">Reference proteome</keyword>